<accession>A0AAU9K499</accession>
<keyword evidence="3" id="KW-1185">Reference proteome</keyword>
<evidence type="ECO:0000313" key="3">
    <source>
        <dbReference type="Proteomes" id="UP001162131"/>
    </source>
</evidence>
<reference evidence="2" key="1">
    <citation type="submission" date="2021-09" db="EMBL/GenBank/DDBJ databases">
        <authorList>
            <consortium name="AG Swart"/>
            <person name="Singh M."/>
            <person name="Singh A."/>
            <person name="Seah K."/>
            <person name="Emmerich C."/>
        </authorList>
    </citation>
    <scope>NUCLEOTIDE SEQUENCE</scope>
    <source>
        <strain evidence="2">ATCC30299</strain>
    </source>
</reference>
<sequence length="401" mass="42323">MVLVINRMVLAAVILASISGSLAQESYLFTDEPLEATTCAPYTCKTSKQTFTSETCVFYDTTSNTYYSKSGACSSKTYCSPGNLPANYTCVNNPATVGMAKIGEYCSVVSDCYSTAVSTYASACTSSVCVAQAGHSCLTNGVRDDLWCPAGQYCSVVTADGTTTGTCVAQLTVGSTKCTSNSDCVNNAYCDKTAAAATGTCVELLSVKAGTQVQTCAITQVDGTVGQNLLCESTVCGTVGGVYKCLDSVKSDDSVPMKCTSTGNYDAKCVTKKDSISGASLTNMCECGNNKAGDAYCNLSPGDSHFQSYLKYTKKWLSSSGINKCNTEGRLDSLCQQAWWDKSNIQAWTYYYLLINNYPAVVNAEDCVLENVVAAYKAAKDAYDSSAAFFTLSALVLAAFA</sequence>
<protein>
    <submittedName>
        <fullName evidence="2">Uncharacterized protein</fullName>
    </submittedName>
</protein>
<proteinExistence type="predicted"/>
<feature type="chain" id="PRO_5043336512" evidence="1">
    <location>
        <begin position="24"/>
        <end position="401"/>
    </location>
</feature>
<gene>
    <name evidence="2" type="ORF">BSTOLATCC_MIC55977</name>
</gene>
<evidence type="ECO:0000313" key="2">
    <source>
        <dbReference type="EMBL" id="CAG9332532.1"/>
    </source>
</evidence>
<dbReference type="AlphaFoldDB" id="A0AAU9K499"/>
<dbReference type="Proteomes" id="UP001162131">
    <property type="component" value="Unassembled WGS sequence"/>
</dbReference>
<name>A0AAU9K499_9CILI</name>
<dbReference type="EMBL" id="CAJZBQ010000054">
    <property type="protein sequence ID" value="CAG9332532.1"/>
    <property type="molecule type" value="Genomic_DNA"/>
</dbReference>
<comment type="caution">
    <text evidence="2">The sequence shown here is derived from an EMBL/GenBank/DDBJ whole genome shotgun (WGS) entry which is preliminary data.</text>
</comment>
<keyword evidence="1" id="KW-0732">Signal</keyword>
<organism evidence="2 3">
    <name type="scientific">Blepharisma stoltei</name>
    <dbReference type="NCBI Taxonomy" id="1481888"/>
    <lineage>
        <taxon>Eukaryota</taxon>
        <taxon>Sar</taxon>
        <taxon>Alveolata</taxon>
        <taxon>Ciliophora</taxon>
        <taxon>Postciliodesmatophora</taxon>
        <taxon>Heterotrichea</taxon>
        <taxon>Heterotrichida</taxon>
        <taxon>Blepharismidae</taxon>
        <taxon>Blepharisma</taxon>
    </lineage>
</organism>
<feature type="signal peptide" evidence="1">
    <location>
        <begin position="1"/>
        <end position="23"/>
    </location>
</feature>
<evidence type="ECO:0000256" key="1">
    <source>
        <dbReference type="SAM" id="SignalP"/>
    </source>
</evidence>